<sequence length="78" mass="8597">MFLLLIAAAIIYFTLGEPKDGAIMLVFVVAIISIEVIQEWRTDKTLKALRDLSAPRIIVLRDGIEKVINSSELVPGGM</sequence>
<evidence type="ECO:0000313" key="1">
    <source>
        <dbReference type="EMBL" id="CQR73820.1"/>
    </source>
</evidence>
<protein>
    <submittedName>
        <fullName evidence="1">Cadmium-transporting ATPase</fullName>
        <ecNumber evidence="1">3.6.3.3</ecNumber>
    </submittedName>
</protein>
<dbReference type="EC" id="3.6.3.3" evidence="1"/>
<dbReference type="InterPro" id="IPR023298">
    <property type="entry name" value="ATPase_P-typ_TM_dom_sf"/>
</dbReference>
<dbReference type="Gene3D" id="1.20.1110.10">
    <property type="entry name" value="Calcium-transporting ATPase, transmembrane domain"/>
    <property type="match status" value="1"/>
</dbReference>
<proteinExistence type="predicted"/>
<organism evidence="1 2">
    <name type="scientific">Sporomusa ovata</name>
    <dbReference type="NCBI Taxonomy" id="2378"/>
    <lineage>
        <taxon>Bacteria</taxon>
        <taxon>Bacillati</taxon>
        <taxon>Bacillota</taxon>
        <taxon>Negativicutes</taxon>
        <taxon>Selenomonadales</taxon>
        <taxon>Sporomusaceae</taxon>
        <taxon>Sporomusa</taxon>
    </lineage>
</organism>
<gene>
    <name evidence="1" type="ORF">SpAn4DRAFT_0282</name>
</gene>
<dbReference type="EMBL" id="CTRP01000014">
    <property type="protein sequence ID" value="CQR73820.1"/>
    <property type="molecule type" value="Genomic_DNA"/>
</dbReference>
<keyword evidence="1" id="KW-0378">Hydrolase</keyword>
<reference evidence="2" key="1">
    <citation type="submission" date="2015-03" db="EMBL/GenBank/DDBJ databases">
        <authorList>
            <person name="Nijsse Bart"/>
        </authorList>
    </citation>
    <scope>NUCLEOTIDE SEQUENCE [LARGE SCALE GENOMIC DNA]</scope>
</reference>
<dbReference type="SUPFAM" id="SSF81665">
    <property type="entry name" value="Calcium ATPase, transmembrane domain M"/>
    <property type="match status" value="1"/>
</dbReference>
<accession>A0A0U1L2C1</accession>
<keyword evidence="2" id="KW-1185">Reference proteome</keyword>
<dbReference type="Proteomes" id="UP000049855">
    <property type="component" value="Unassembled WGS sequence"/>
</dbReference>
<evidence type="ECO:0000313" key="2">
    <source>
        <dbReference type="Proteomes" id="UP000049855"/>
    </source>
</evidence>
<name>A0A0U1L2C1_9FIRM</name>
<dbReference type="Gene3D" id="2.70.150.10">
    <property type="entry name" value="Calcium-transporting ATPase, cytoplasmic transduction domain A"/>
    <property type="match status" value="1"/>
</dbReference>
<dbReference type="GO" id="GO:0016787">
    <property type="term" value="F:hydrolase activity"/>
    <property type="evidence" value="ECO:0007669"/>
    <property type="project" value="UniProtKB-KW"/>
</dbReference>
<dbReference type="AlphaFoldDB" id="A0A0U1L2C1"/>